<dbReference type="OMA" id="KENRHGH"/>
<evidence type="ECO:0008006" key="3">
    <source>
        <dbReference type="Google" id="ProtNLM"/>
    </source>
</evidence>
<dbReference type="HOGENOM" id="CLU_298183_0_0_1"/>
<dbReference type="GeneID" id="17259835"/>
<dbReference type="eggNOG" id="ENOG502SHUP">
    <property type="taxonomic scope" value="Eukaryota"/>
</dbReference>
<dbReference type="Proteomes" id="UP000013827">
    <property type="component" value="Unassembled WGS sequence"/>
</dbReference>
<accession>A0A0D3IQZ6</accession>
<sequence length="1009" mass="109244">MAREMELHRAGGTFIGRIDIDPSAALAANHETTHNKKAAQKATQWALILDNSASMGQWSARVVQHVFPALLRRLGVSDNDKLLLILFASTAEVFDIRACELPHFKLPRQGSTQMRDVFAHLPARLTPGRRTNILVVSDGAVHDQEASVAAASAIAAQLTALMPIVTAAAVRLITSARAEPDTRALAAWLQFNTAAGERSAIADLDVHHLPDLDGVVDGVVDGMASLFDGAATASAFTLTTDPPAIHVQPWDATAVGTTYLKPGPNAIFLAAQPDTVLLNGERVRVTLAPEPVTTDTLAALVGDRVDAFLAKLRVLKVIASEQATEEMQRIVAFWQGFEAALAPPADFAPLLAEGGLRSRRQYLLAATQRKLKSITNAMRAVANDDRVARLNASQQADYLRTTQVGSKNGRGLAKRAEAAGLDFDRTVRDEIRAMAAHLHELEGVDDSQWSVSFFSQATTLDGVREVCALASADAFDSLLAIELLELLNLVGVCVAAPVGDFPDPMTYRVDALLPGACVSVADLTVAEKGRGGRLLHPTSRQPIANAVPLFEDVRLQRFLQRHAPSTLECIASVGMRRMICEVPKTLPYTMCAAIWQLVGAMDADRSQLHVELLATLAPSYELSLKDKEGTGYFDYLMPLLVRPRHPEEKEFFLNFNGITNCIQPLWRLACEGEHRTLPRILRALYSFECKNQPEGYAMDTLRQLLGVDLAARGTPLPAPFTRPAELRHCEARFVDEALFGELKRDLSFVHACTLIVPLFSAERIDRETGEPLLPDLGANGGAAGAEACARFLEAQYAADYHRRLGVLAGQELRTLQEEHLADLLAAPTADLFNGLLKAGLERGPIAFKIANSNSAGASELRAALLSADVPVPARGQKLWTLLSGTDRSGAPVWNGGNMLRTPLAPLREALIGLGKHRLLAALEKAYKTRRAHVYRAGAELPNRQGHSNDKPSYFAFGHASLESFARSVDAAGWAEYEREHCGCCGVARLARALAAERLRCQPVEVSGAA</sequence>
<dbReference type="RefSeq" id="XP_005766110.1">
    <property type="nucleotide sequence ID" value="XM_005766053.1"/>
</dbReference>
<dbReference type="InterPro" id="IPR036465">
    <property type="entry name" value="vWFA_dom_sf"/>
</dbReference>
<dbReference type="AlphaFoldDB" id="A0A0D3IQZ6"/>
<organism evidence="1 2">
    <name type="scientific">Emiliania huxleyi (strain CCMP1516)</name>
    <dbReference type="NCBI Taxonomy" id="280463"/>
    <lineage>
        <taxon>Eukaryota</taxon>
        <taxon>Haptista</taxon>
        <taxon>Haptophyta</taxon>
        <taxon>Prymnesiophyceae</taxon>
        <taxon>Isochrysidales</taxon>
        <taxon>Noelaerhabdaceae</taxon>
        <taxon>Emiliania</taxon>
    </lineage>
</organism>
<dbReference type="KEGG" id="ehx:EMIHUDRAFT_459514"/>
<dbReference type="SUPFAM" id="SSF53300">
    <property type="entry name" value="vWA-like"/>
    <property type="match status" value="1"/>
</dbReference>
<dbReference type="EnsemblProtists" id="EOD13681">
    <property type="protein sequence ID" value="EOD13681"/>
    <property type="gene ID" value="EMIHUDRAFT_459514"/>
</dbReference>
<reference evidence="1" key="2">
    <citation type="submission" date="2024-10" db="UniProtKB">
        <authorList>
            <consortium name="EnsemblProtists"/>
        </authorList>
    </citation>
    <scope>IDENTIFICATION</scope>
</reference>
<proteinExistence type="predicted"/>
<dbReference type="PaxDb" id="2903-EOD13681"/>
<name>A0A0D3IQZ6_EMIH1</name>
<reference evidence="2" key="1">
    <citation type="journal article" date="2013" name="Nature">
        <title>Pan genome of the phytoplankton Emiliania underpins its global distribution.</title>
        <authorList>
            <person name="Read B.A."/>
            <person name="Kegel J."/>
            <person name="Klute M.J."/>
            <person name="Kuo A."/>
            <person name="Lefebvre S.C."/>
            <person name="Maumus F."/>
            <person name="Mayer C."/>
            <person name="Miller J."/>
            <person name="Monier A."/>
            <person name="Salamov A."/>
            <person name="Young J."/>
            <person name="Aguilar M."/>
            <person name="Claverie J.M."/>
            <person name="Frickenhaus S."/>
            <person name="Gonzalez K."/>
            <person name="Herman E.K."/>
            <person name="Lin Y.C."/>
            <person name="Napier J."/>
            <person name="Ogata H."/>
            <person name="Sarno A.F."/>
            <person name="Shmutz J."/>
            <person name="Schroeder D."/>
            <person name="de Vargas C."/>
            <person name="Verret F."/>
            <person name="von Dassow P."/>
            <person name="Valentin K."/>
            <person name="Van de Peer Y."/>
            <person name="Wheeler G."/>
            <person name="Dacks J.B."/>
            <person name="Delwiche C.F."/>
            <person name="Dyhrman S.T."/>
            <person name="Glockner G."/>
            <person name="John U."/>
            <person name="Richards T."/>
            <person name="Worden A.Z."/>
            <person name="Zhang X."/>
            <person name="Grigoriev I.V."/>
            <person name="Allen A.E."/>
            <person name="Bidle K."/>
            <person name="Borodovsky M."/>
            <person name="Bowler C."/>
            <person name="Brownlee C."/>
            <person name="Cock J.M."/>
            <person name="Elias M."/>
            <person name="Gladyshev V.N."/>
            <person name="Groth M."/>
            <person name="Guda C."/>
            <person name="Hadaegh A."/>
            <person name="Iglesias-Rodriguez M.D."/>
            <person name="Jenkins J."/>
            <person name="Jones B.M."/>
            <person name="Lawson T."/>
            <person name="Leese F."/>
            <person name="Lindquist E."/>
            <person name="Lobanov A."/>
            <person name="Lomsadze A."/>
            <person name="Malik S.B."/>
            <person name="Marsh M.E."/>
            <person name="Mackinder L."/>
            <person name="Mock T."/>
            <person name="Mueller-Roeber B."/>
            <person name="Pagarete A."/>
            <person name="Parker M."/>
            <person name="Probert I."/>
            <person name="Quesneville H."/>
            <person name="Raines C."/>
            <person name="Rensing S.A."/>
            <person name="Riano-Pachon D.M."/>
            <person name="Richier S."/>
            <person name="Rokitta S."/>
            <person name="Shiraiwa Y."/>
            <person name="Soanes D.M."/>
            <person name="van der Giezen M."/>
            <person name="Wahlund T.M."/>
            <person name="Williams B."/>
            <person name="Wilson W."/>
            <person name="Wolfe G."/>
            <person name="Wurch L.L."/>
        </authorList>
    </citation>
    <scope>NUCLEOTIDE SEQUENCE</scope>
</reference>
<protein>
    <recommendedName>
        <fullName evidence="3">VWFA domain-containing protein</fullName>
    </recommendedName>
</protein>
<keyword evidence="2" id="KW-1185">Reference proteome</keyword>
<evidence type="ECO:0000313" key="2">
    <source>
        <dbReference type="Proteomes" id="UP000013827"/>
    </source>
</evidence>
<evidence type="ECO:0000313" key="1">
    <source>
        <dbReference type="EnsemblProtists" id="EOD13681"/>
    </source>
</evidence>